<sequence>MNVETRLLPPGFEDLERFVATWDHPDFNARRAWRGGLPMEDIRDFYETMRHRADAALTLVEQYPFEQMPEEIARLYRLVLALAHASMATEIHGCPRAPYAPYPDKLTVTRSFSIFA</sequence>
<protein>
    <submittedName>
        <fullName evidence="1">Uncharacterized protein</fullName>
    </submittedName>
</protein>
<accession>A0A7W7B090</accession>
<dbReference type="Proteomes" id="UP000566324">
    <property type="component" value="Unassembled WGS sequence"/>
</dbReference>
<dbReference type="RefSeq" id="WP_184066630.1">
    <property type="nucleotide sequence ID" value="NZ_JACHNZ010000011.1"/>
</dbReference>
<organism evidence="1 2">
    <name type="scientific">Sphingosinicella soli</name>
    <dbReference type="NCBI Taxonomy" id="333708"/>
    <lineage>
        <taxon>Bacteria</taxon>
        <taxon>Pseudomonadati</taxon>
        <taxon>Pseudomonadota</taxon>
        <taxon>Alphaproteobacteria</taxon>
        <taxon>Sphingomonadales</taxon>
        <taxon>Sphingosinicellaceae</taxon>
        <taxon>Sphingosinicella</taxon>
    </lineage>
</organism>
<name>A0A7W7B090_9SPHN</name>
<evidence type="ECO:0000313" key="2">
    <source>
        <dbReference type="Proteomes" id="UP000566324"/>
    </source>
</evidence>
<dbReference type="AlphaFoldDB" id="A0A7W7B090"/>
<comment type="caution">
    <text evidence="1">The sequence shown here is derived from an EMBL/GenBank/DDBJ whole genome shotgun (WGS) entry which is preliminary data.</text>
</comment>
<evidence type="ECO:0000313" key="1">
    <source>
        <dbReference type="EMBL" id="MBB4631617.1"/>
    </source>
</evidence>
<keyword evidence="2" id="KW-1185">Reference proteome</keyword>
<dbReference type="EMBL" id="JACHNZ010000011">
    <property type="protein sequence ID" value="MBB4631617.1"/>
    <property type="molecule type" value="Genomic_DNA"/>
</dbReference>
<proteinExistence type="predicted"/>
<gene>
    <name evidence="1" type="ORF">GGQ98_001229</name>
</gene>
<reference evidence="1 2" key="1">
    <citation type="submission" date="2020-08" db="EMBL/GenBank/DDBJ databases">
        <title>Genomic Encyclopedia of Type Strains, Phase IV (KMG-IV): sequencing the most valuable type-strain genomes for metagenomic binning, comparative biology and taxonomic classification.</title>
        <authorList>
            <person name="Goeker M."/>
        </authorList>
    </citation>
    <scope>NUCLEOTIDE SEQUENCE [LARGE SCALE GENOMIC DNA]</scope>
    <source>
        <strain evidence="1 2">DSM 17328</strain>
    </source>
</reference>